<name>A0AAV4P6S8_CAEEX</name>
<accession>A0AAV4P6S8</accession>
<dbReference type="Proteomes" id="UP001054945">
    <property type="component" value="Unassembled WGS sequence"/>
</dbReference>
<keyword evidence="2" id="KW-1185">Reference proteome</keyword>
<reference evidence="1 2" key="1">
    <citation type="submission" date="2021-06" db="EMBL/GenBank/DDBJ databases">
        <title>Caerostris extrusa draft genome.</title>
        <authorList>
            <person name="Kono N."/>
            <person name="Arakawa K."/>
        </authorList>
    </citation>
    <scope>NUCLEOTIDE SEQUENCE [LARGE SCALE GENOMIC DNA]</scope>
</reference>
<comment type="caution">
    <text evidence="1">The sequence shown here is derived from an EMBL/GenBank/DDBJ whole genome shotgun (WGS) entry which is preliminary data.</text>
</comment>
<organism evidence="1 2">
    <name type="scientific">Caerostris extrusa</name>
    <name type="common">Bark spider</name>
    <name type="synonym">Caerostris bankana</name>
    <dbReference type="NCBI Taxonomy" id="172846"/>
    <lineage>
        <taxon>Eukaryota</taxon>
        <taxon>Metazoa</taxon>
        <taxon>Ecdysozoa</taxon>
        <taxon>Arthropoda</taxon>
        <taxon>Chelicerata</taxon>
        <taxon>Arachnida</taxon>
        <taxon>Araneae</taxon>
        <taxon>Araneomorphae</taxon>
        <taxon>Entelegynae</taxon>
        <taxon>Araneoidea</taxon>
        <taxon>Araneidae</taxon>
        <taxon>Caerostris</taxon>
    </lineage>
</organism>
<proteinExistence type="predicted"/>
<evidence type="ECO:0000313" key="2">
    <source>
        <dbReference type="Proteomes" id="UP001054945"/>
    </source>
</evidence>
<evidence type="ECO:0000313" key="1">
    <source>
        <dbReference type="EMBL" id="GIX92198.1"/>
    </source>
</evidence>
<gene>
    <name evidence="1" type="ORF">CEXT_276801</name>
</gene>
<dbReference type="AlphaFoldDB" id="A0AAV4P6S8"/>
<dbReference type="EMBL" id="BPLR01004105">
    <property type="protein sequence ID" value="GIX92198.1"/>
    <property type="molecule type" value="Genomic_DNA"/>
</dbReference>
<sequence>MKKSTKKKQDKKATLKNHILELRCSSLEKDAFNAAHFNTKQCILMKLSPPLRKGNKGERRWGGIIFELKRLCSDAWKLMGKKGSRRKKKTGKGEGEDSYLISRPKVPFNIKPDEGVTLYRRYSLHG</sequence>
<protein>
    <submittedName>
        <fullName evidence="1">Uncharacterized protein</fullName>
    </submittedName>
</protein>